<comment type="similarity">
    <text evidence="6">Belongs to the glycosyl hydrolase 10 (cellulase F) family.</text>
</comment>
<evidence type="ECO:0000256" key="4">
    <source>
        <dbReference type="ARBA" id="ARBA00023326"/>
    </source>
</evidence>
<dbReference type="InterPro" id="IPR001000">
    <property type="entry name" value="GH10_dom"/>
</dbReference>
<name>A0A1H7ME02_OLID1</name>
<keyword evidence="3 6" id="KW-0326">Glycosidase</keyword>
<keyword evidence="9" id="KW-0858">Xylan degradation</keyword>
<dbReference type="InterPro" id="IPR044846">
    <property type="entry name" value="GH10"/>
</dbReference>
<feature type="domain" description="GH10" evidence="8">
    <location>
        <begin position="36"/>
        <end position="371"/>
    </location>
</feature>
<feature type="chain" id="PRO_5011788929" description="Beta-xylanase" evidence="7">
    <location>
        <begin position="36"/>
        <end position="373"/>
    </location>
</feature>
<dbReference type="GO" id="GO:0045493">
    <property type="term" value="P:xylan catabolic process"/>
    <property type="evidence" value="ECO:0007669"/>
    <property type="project" value="UniProtKB-KW"/>
</dbReference>
<evidence type="ECO:0000256" key="1">
    <source>
        <dbReference type="ARBA" id="ARBA00022801"/>
    </source>
</evidence>
<dbReference type="EMBL" id="FOAF01000001">
    <property type="protein sequence ID" value="SEL09536.1"/>
    <property type="molecule type" value="Genomic_DNA"/>
</dbReference>
<dbReference type="Gene3D" id="3.20.20.80">
    <property type="entry name" value="Glycosidases"/>
    <property type="match status" value="1"/>
</dbReference>
<dbReference type="InterPro" id="IPR031158">
    <property type="entry name" value="GH10_AS"/>
</dbReference>
<evidence type="ECO:0000256" key="2">
    <source>
        <dbReference type="ARBA" id="ARBA00023277"/>
    </source>
</evidence>
<keyword evidence="1 6" id="KW-0378">Hydrolase</keyword>
<evidence type="ECO:0000313" key="9">
    <source>
        <dbReference type="EMBL" id="SEL09536.1"/>
    </source>
</evidence>
<dbReference type="PRINTS" id="PR00134">
    <property type="entry name" value="GLHYDRLASE10"/>
</dbReference>
<dbReference type="SUPFAM" id="SSF51445">
    <property type="entry name" value="(Trans)glycosidases"/>
    <property type="match status" value="1"/>
</dbReference>
<dbReference type="EC" id="3.2.1.8" evidence="6"/>
<gene>
    <name evidence="9" type="ORF">SAMN05661044_01973</name>
</gene>
<dbReference type="PROSITE" id="PS00591">
    <property type="entry name" value="GH10_1"/>
    <property type="match status" value="1"/>
</dbReference>
<feature type="active site" description="Nucleophile" evidence="5">
    <location>
        <position position="276"/>
    </location>
</feature>
<organism evidence="9 10">
    <name type="scientific">Olivibacter domesticus</name>
    <name type="common">Pseudosphingobacterium domesticum</name>
    <dbReference type="NCBI Taxonomy" id="407022"/>
    <lineage>
        <taxon>Bacteria</taxon>
        <taxon>Pseudomonadati</taxon>
        <taxon>Bacteroidota</taxon>
        <taxon>Sphingobacteriia</taxon>
        <taxon>Sphingobacteriales</taxon>
        <taxon>Sphingobacteriaceae</taxon>
        <taxon>Olivibacter</taxon>
    </lineage>
</organism>
<keyword evidence="4 6" id="KW-0624">Polysaccharide degradation</keyword>
<evidence type="ECO:0000256" key="5">
    <source>
        <dbReference type="PROSITE-ProRule" id="PRU10061"/>
    </source>
</evidence>
<dbReference type="OrthoDB" id="1032269at2"/>
<feature type="signal peptide" evidence="7">
    <location>
        <begin position="1"/>
        <end position="35"/>
    </location>
</feature>
<keyword evidence="7" id="KW-0732">Signal</keyword>
<dbReference type="AlphaFoldDB" id="A0A1H7ME02"/>
<reference evidence="10" key="1">
    <citation type="submission" date="2016-10" db="EMBL/GenBank/DDBJ databases">
        <authorList>
            <person name="Varghese N."/>
            <person name="Submissions S."/>
        </authorList>
    </citation>
    <scope>NUCLEOTIDE SEQUENCE [LARGE SCALE GENOMIC DNA]</scope>
    <source>
        <strain evidence="10">DSM 18733</strain>
    </source>
</reference>
<dbReference type="Pfam" id="PF00331">
    <property type="entry name" value="Glyco_hydro_10"/>
    <property type="match status" value="1"/>
</dbReference>
<dbReference type="STRING" id="407022.SAMN05661044_01973"/>
<keyword evidence="10" id="KW-1185">Reference proteome</keyword>
<evidence type="ECO:0000259" key="8">
    <source>
        <dbReference type="PROSITE" id="PS51760"/>
    </source>
</evidence>
<dbReference type="PANTHER" id="PTHR31490">
    <property type="entry name" value="GLYCOSYL HYDROLASE"/>
    <property type="match status" value="1"/>
</dbReference>
<evidence type="ECO:0000313" key="10">
    <source>
        <dbReference type="Proteomes" id="UP000199421"/>
    </source>
</evidence>
<evidence type="ECO:0000256" key="3">
    <source>
        <dbReference type="ARBA" id="ARBA00023295"/>
    </source>
</evidence>
<protein>
    <recommendedName>
        <fullName evidence="6">Beta-xylanase</fullName>
        <ecNumber evidence="6">3.2.1.8</ecNumber>
    </recommendedName>
</protein>
<accession>A0A1H7ME02</accession>
<dbReference type="InterPro" id="IPR017853">
    <property type="entry name" value="GH"/>
</dbReference>
<sequence>MSYQKLKVNTIKPFHRRTNCLYLFLVLLCFQSLCAQDKTQGLKDYYKDFFPIGVAVNARTLNGKEAHLLLHEFNSITPENAMKMEVIHPQRNVYNWALADSIVAFAQKNRLRVRGHTLLWHEQVPDWFFLDNQGKAVTKDTLLKRLKDHITTVVGRYKGKVYAWDVLNEAIDDSPQRFLRLSKWLDIADEEIFAKAFVYAHEADPDALLFYNDYNSERPEKRERIYRLLKKLVDAGIPIHGVGLQGHWSIFEPSTADLEQAIERYASLGLQLHFTELDISVYPWEKERRTKRADEIDTLTTVLEQRQIDQYGRIFSIFRKYRQYITNVTFWNLSDRYSWLDRYPVYGRKNYPLLFDRELERKKAYYKVVDFKN</sequence>
<dbReference type="GO" id="GO:0031176">
    <property type="term" value="F:endo-1,4-beta-xylanase activity"/>
    <property type="evidence" value="ECO:0007669"/>
    <property type="project" value="UniProtKB-EC"/>
</dbReference>
<proteinExistence type="inferred from homology"/>
<dbReference type="Proteomes" id="UP000199421">
    <property type="component" value="Unassembled WGS sequence"/>
</dbReference>
<dbReference type="SMART" id="SM00633">
    <property type="entry name" value="Glyco_10"/>
    <property type="match status" value="1"/>
</dbReference>
<comment type="catalytic activity">
    <reaction evidence="6">
        <text>Endohydrolysis of (1-&gt;4)-beta-D-xylosidic linkages in xylans.</text>
        <dbReference type="EC" id="3.2.1.8"/>
    </reaction>
</comment>
<evidence type="ECO:0000256" key="7">
    <source>
        <dbReference type="SAM" id="SignalP"/>
    </source>
</evidence>
<dbReference type="PANTHER" id="PTHR31490:SF90">
    <property type="entry name" value="ENDO-1,4-BETA-XYLANASE A"/>
    <property type="match status" value="1"/>
</dbReference>
<dbReference type="PROSITE" id="PS51760">
    <property type="entry name" value="GH10_2"/>
    <property type="match status" value="1"/>
</dbReference>
<evidence type="ECO:0000256" key="6">
    <source>
        <dbReference type="RuleBase" id="RU361174"/>
    </source>
</evidence>
<keyword evidence="2 6" id="KW-0119">Carbohydrate metabolism</keyword>